<feature type="transmembrane region" description="Helical" evidence="4">
    <location>
        <begin position="432"/>
        <end position="449"/>
    </location>
</feature>
<dbReference type="InterPro" id="IPR051685">
    <property type="entry name" value="Ycf3/AcsC/BcsC/TPR_MFPF"/>
</dbReference>
<dbReference type="EMBL" id="CAJJDM010000051">
    <property type="protein sequence ID" value="CAD8073882.1"/>
    <property type="molecule type" value="Genomic_DNA"/>
</dbReference>
<keyword evidence="6" id="KW-1185">Reference proteome</keyword>
<reference evidence="5" key="1">
    <citation type="submission" date="2021-01" db="EMBL/GenBank/DDBJ databases">
        <authorList>
            <consortium name="Genoscope - CEA"/>
            <person name="William W."/>
        </authorList>
    </citation>
    <scope>NUCLEOTIDE SEQUENCE</scope>
</reference>
<sequence>MKQQSLFTCQDITHEDEVIQGFCLNLECQDSRSQFCLQCGVDPMKHSNCRKDLKGFGQIQNFITKFNQYIIDLINQFNQQYSLVKKKYEESTKQLENIKISLQKISHSLNQQDYQQIKDNLQMIKECYQFSNYQEKIMKQNQIGTQLLSIKRMIQALEQDQGKQQIIIQDNGITLEQGIELLNQKKWQEANDKITQYLKILDKQSSLATFFLSISLIEMNQPGKGMKLREQAKKINSNLYRDLLNYSDLELQKNSQNSFILIAKSYALNDENKYKLAIEQCEKVLKDEPSHLHALYRKSFSLQDLNQHSQSISCIDKALNYHSKYSIGYIFKGNSLNNLSEYENAIVCYDQAIKIDPHYAQVYFNKGISLANLGEDDDAIVCYDQAILIDPNYAQAYFNKGYLLYILIKFIQSILSIHLLKHIFFFKKKCKKFLIFYSYLNFTIIINYSKIKDLSKHFYNIQKLNN</sequence>
<dbReference type="AlphaFoldDB" id="A0A8S1M548"/>
<gene>
    <name evidence="5" type="ORF">PPRIM_AZ9-3.1.T0510290</name>
</gene>
<evidence type="ECO:0008006" key="7">
    <source>
        <dbReference type="Google" id="ProtNLM"/>
    </source>
</evidence>
<keyword evidence="4" id="KW-0472">Membrane</keyword>
<protein>
    <recommendedName>
        <fullName evidence="7">Tetratricopeptide repeat protein</fullName>
    </recommendedName>
</protein>
<dbReference type="SMART" id="SM00028">
    <property type="entry name" value="TPR"/>
    <property type="match status" value="4"/>
</dbReference>
<evidence type="ECO:0000256" key="1">
    <source>
        <dbReference type="ARBA" id="ARBA00022737"/>
    </source>
</evidence>
<evidence type="ECO:0000256" key="4">
    <source>
        <dbReference type="SAM" id="Phobius"/>
    </source>
</evidence>
<dbReference type="InterPro" id="IPR019734">
    <property type="entry name" value="TPR_rpt"/>
</dbReference>
<evidence type="ECO:0000256" key="2">
    <source>
        <dbReference type="ARBA" id="ARBA00022803"/>
    </source>
</evidence>
<feature type="repeat" description="TPR" evidence="3">
    <location>
        <begin position="360"/>
        <end position="393"/>
    </location>
</feature>
<accession>A0A8S1M548</accession>
<name>A0A8S1M548_PARPR</name>
<organism evidence="5 6">
    <name type="scientific">Paramecium primaurelia</name>
    <dbReference type="NCBI Taxonomy" id="5886"/>
    <lineage>
        <taxon>Eukaryota</taxon>
        <taxon>Sar</taxon>
        <taxon>Alveolata</taxon>
        <taxon>Ciliophora</taxon>
        <taxon>Intramacronucleata</taxon>
        <taxon>Oligohymenophorea</taxon>
        <taxon>Peniculida</taxon>
        <taxon>Parameciidae</taxon>
        <taxon>Paramecium</taxon>
    </lineage>
</organism>
<feature type="repeat" description="TPR" evidence="3">
    <location>
        <begin position="326"/>
        <end position="359"/>
    </location>
</feature>
<comment type="caution">
    <text evidence="5">The sequence shown here is derived from an EMBL/GenBank/DDBJ whole genome shotgun (WGS) entry which is preliminary data.</text>
</comment>
<evidence type="ECO:0000313" key="6">
    <source>
        <dbReference type="Proteomes" id="UP000688137"/>
    </source>
</evidence>
<dbReference type="PANTHER" id="PTHR44943:SF4">
    <property type="entry name" value="TPR REPEAT-CONTAINING PROTEIN MJ0798"/>
    <property type="match status" value="1"/>
</dbReference>
<evidence type="ECO:0000313" key="5">
    <source>
        <dbReference type="EMBL" id="CAD8073882.1"/>
    </source>
</evidence>
<dbReference type="Proteomes" id="UP000688137">
    <property type="component" value="Unassembled WGS sequence"/>
</dbReference>
<keyword evidence="1" id="KW-0677">Repeat</keyword>
<dbReference type="PANTHER" id="PTHR44943">
    <property type="entry name" value="CELLULOSE SYNTHASE OPERON PROTEIN C"/>
    <property type="match status" value="1"/>
</dbReference>
<proteinExistence type="predicted"/>
<evidence type="ECO:0000256" key="3">
    <source>
        <dbReference type="PROSITE-ProRule" id="PRU00339"/>
    </source>
</evidence>
<dbReference type="PROSITE" id="PS50005">
    <property type="entry name" value="TPR"/>
    <property type="match status" value="2"/>
</dbReference>
<dbReference type="Pfam" id="PF13414">
    <property type="entry name" value="TPR_11"/>
    <property type="match status" value="1"/>
</dbReference>
<keyword evidence="4" id="KW-0812">Transmembrane</keyword>
<keyword evidence="4" id="KW-1133">Transmembrane helix</keyword>
<keyword evidence="2 3" id="KW-0802">TPR repeat</keyword>
<feature type="transmembrane region" description="Helical" evidence="4">
    <location>
        <begin position="402"/>
        <end position="420"/>
    </location>
</feature>